<dbReference type="Proteomes" id="UP001342826">
    <property type="component" value="Unassembled WGS sequence"/>
</dbReference>
<keyword evidence="2" id="KW-1185">Reference proteome</keyword>
<gene>
    <name evidence="1" type="ORF">P9271_04235</name>
</gene>
<name>A0ABU6NW96_9BACI</name>
<dbReference type="SUPFAM" id="SSF50998">
    <property type="entry name" value="Quinoprotein alcohol dehydrogenase-like"/>
    <property type="match status" value="1"/>
</dbReference>
<organism evidence="1 2">
    <name type="scientific">Metabacillus fastidiosus</name>
    <dbReference type="NCBI Taxonomy" id="1458"/>
    <lineage>
        <taxon>Bacteria</taxon>
        <taxon>Bacillati</taxon>
        <taxon>Bacillota</taxon>
        <taxon>Bacilli</taxon>
        <taxon>Bacillales</taxon>
        <taxon>Bacillaceae</taxon>
        <taxon>Metabacillus</taxon>
    </lineage>
</organism>
<sequence length="435" mass="49628">MTWLNKDIAKKWRLEGERYASDVNAFVHKGLSLGWDEVDERDLMEDRRTELADPIFNMIIGANKAGDLALLREELPPATWPLAANFQNRMQAVKSVFFINDKAIVFRGGSTWEDGYVYVATSKGTKHFEQYTLVGRSPNREVYAFVDEKGISTMKKLDENLNGEQIHHFSWEFIEKRIKELDIPISLTDEFPHHQLTEVIPFSSGRKVILISSSGTFLITTEQLTVLDPDSEAIEEWIKDDDLGDLEITMEHAALSYDEKWIACGSQSSSHLIYDHDGKFISELYPDSSYPHFSWFTSDSKKVICNSCHFYNGISFAAPLTNLKSGEEFPLIDDNSRVYAATAREGEVYFGDAYGYVRAASDDGSFLWQYFVGGTIAGMDISSDGKWLAVGTYSGMLHLIELNIEERDLYTISTANHKEKARWIVWKNTNDVYRW</sequence>
<comment type="caution">
    <text evidence="1">The sequence shown here is derived from an EMBL/GenBank/DDBJ whole genome shotgun (WGS) entry which is preliminary data.</text>
</comment>
<protein>
    <submittedName>
        <fullName evidence="1">Uncharacterized protein</fullName>
    </submittedName>
</protein>
<dbReference type="RefSeq" id="WP_328014907.1">
    <property type="nucleotide sequence ID" value="NZ_JARTFS010000004.1"/>
</dbReference>
<dbReference type="EMBL" id="JARTFS010000004">
    <property type="protein sequence ID" value="MED4400539.1"/>
    <property type="molecule type" value="Genomic_DNA"/>
</dbReference>
<evidence type="ECO:0000313" key="2">
    <source>
        <dbReference type="Proteomes" id="UP001342826"/>
    </source>
</evidence>
<reference evidence="1 2" key="1">
    <citation type="submission" date="2023-03" db="EMBL/GenBank/DDBJ databases">
        <title>Bacillus Genome Sequencing.</title>
        <authorList>
            <person name="Dunlap C."/>
        </authorList>
    </citation>
    <scope>NUCLEOTIDE SEQUENCE [LARGE SCALE GENOMIC DNA]</scope>
    <source>
        <strain evidence="1 2">NRS-1717</strain>
    </source>
</reference>
<dbReference type="InterPro" id="IPR011047">
    <property type="entry name" value="Quinoprotein_ADH-like_sf"/>
</dbReference>
<evidence type="ECO:0000313" key="1">
    <source>
        <dbReference type="EMBL" id="MED4400539.1"/>
    </source>
</evidence>
<proteinExistence type="predicted"/>
<accession>A0ABU6NW96</accession>